<proteinExistence type="predicted"/>
<evidence type="ECO:0000313" key="2">
    <source>
        <dbReference type="EMBL" id="CTQ66355.1"/>
    </source>
</evidence>
<dbReference type="AlphaFoldDB" id="A0A0M6ZUA0"/>
<name>A0A0M6ZUA0_9HYPH</name>
<dbReference type="STRING" id="311410.LA5095_02214"/>
<dbReference type="EMBL" id="CXWC01000002">
    <property type="protein sequence ID" value="CTQ66355.1"/>
    <property type="molecule type" value="Genomic_DNA"/>
</dbReference>
<protein>
    <recommendedName>
        <fullName evidence="1">YjiS-like domain-containing protein</fullName>
    </recommendedName>
</protein>
<sequence length="75" mass="8667">MAEESKDCPALQSSVFRTLLSAWSEMFRVWRQKRHDCRQLNLLSDSGLKDLAIDRSEIPSIVHAGTNERRRNHGD</sequence>
<evidence type="ECO:0000259" key="1">
    <source>
        <dbReference type="Pfam" id="PF06568"/>
    </source>
</evidence>
<evidence type="ECO:0000313" key="3">
    <source>
        <dbReference type="Proteomes" id="UP000049983"/>
    </source>
</evidence>
<dbReference type="Pfam" id="PF06568">
    <property type="entry name" value="YjiS-like"/>
    <property type="match status" value="1"/>
</dbReference>
<dbReference type="Proteomes" id="UP000049983">
    <property type="component" value="Unassembled WGS sequence"/>
</dbReference>
<dbReference type="InterPro" id="IPR009506">
    <property type="entry name" value="YjiS-like"/>
</dbReference>
<dbReference type="RefSeq" id="WP_055114869.1">
    <property type="nucleotide sequence ID" value="NZ_CANMGD010000005.1"/>
</dbReference>
<keyword evidence="3" id="KW-1185">Reference proteome</keyword>
<gene>
    <name evidence="2" type="ORF">LA5096_01070</name>
</gene>
<reference evidence="3" key="1">
    <citation type="submission" date="2015-07" db="EMBL/GenBank/DDBJ databases">
        <authorList>
            <person name="Rodrigo-Torres Lidia"/>
            <person name="Arahal R.David."/>
        </authorList>
    </citation>
    <scope>NUCLEOTIDE SEQUENCE [LARGE SCALE GENOMIC DNA]</scope>
    <source>
        <strain evidence="3">CECT 5096</strain>
    </source>
</reference>
<organism evidence="2 3">
    <name type="scientific">Roseibium album</name>
    <dbReference type="NCBI Taxonomy" id="311410"/>
    <lineage>
        <taxon>Bacteria</taxon>
        <taxon>Pseudomonadati</taxon>
        <taxon>Pseudomonadota</taxon>
        <taxon>Alphaproteobacteria</taxon>
        <taxon>Hyphomicrobiales</taxon>
        <taxon>Stappiaceae</taxon>
        <taxon>Roseibium</taxon>
    </lineage>
</organism>
<feature type="domain" description="YjiS-like" evidence="1">
    <location>
        <begin position="27"/>
        <end position="58"/>
    </location>
</feature>
<accession>A0A0M6ZUA0</accession>